<dbReference type="RefSeq" id="WP_092684564.1">
    <property type="nucleotide sequence ID" value="NZ_FODT01000006.1"/>
</dbReference>
<gene>
    <name evidence="2" type="ORF">SAMN05444123_106320</name>
</gene>
<accession>A0A1H8U6M7</accession>
<sequence length="74" mass="7995">MTPPNAGRIPEAIVVRRDCQPPESLDELETIAGNPPDQPQASQMARPRTQKAADLTGDDRKLRQGLTAARAAHP</sequence>
<organism evidence="2 3">
    <name type="scientific">Rhodopseudomonas pseudopalustris</name>
    <dbReference type="NCBI Taxonomy" id="1513892"/>
    <lineage>
        <taxon>Bacteria</taxon>
        <taxon>Pseudomonadati</taxon>
        <taxon>Pseudomonadota</taxon>
        <taxon>Alphaproteobacteria</taxon>
        <taxon>Hyphomicrobiales</taxon>
        <taxon>Nitrobacteraceae</taxon>
        <taxon>Rhodopseudomonas</taxon>
    </lineage>
</organism>
<dbReference type="EMBL" id="FODT01000006">
    <property type="protein sequence ID" value="SEO98831.1"/>
    <property type="molecule type" value="Genomic_DNA"/>
</dbReference>
<evidence type="ECO:0000256" key="1">
    <source>
        <dbReference type="SAM" id="MobiDB-lite"/>
    </source>
</evidence>
<dbReference type="AlphaFoldDB" id="A0A1H8U6M7"/>
<keyword evidence="3" id="KW-1185">Reference proteome</keyword>
<proteinExistence type="predicted"/>
<dbReference type="Proteomes" id="UP000199615">
    <property type="component" value="Unassembled WGS sequence"/>
</dbReference>
<protein>
    <submittedName>
        <fullName evidence="2">Uncharacterized protein</fullName>
    </submittedName>
</protein>
<name>A0A1H8U6M7_9BRAD</name>
<evidence type="ECO:0000313" key="3">
    <source>
        <dbReference type="Proteomes" id="UP000199615"/>
    </source>
</evidence>
<feature type="region of interest" description="Disordered" evidence="1">
    <location>
        <begin position="26"/>
        <end position="74"/>
    </location>
</feature>
<reference evidence="3" key="1">
    <citation type="submission" date="2016-10" db="EMBL/GenBank/DDBJ databases">
        <authorList>
            <person name="Varghese N."/>
            <person name="Submissions S."/>
        </authorList>
    </citation>
    <scope>NUCLEOTIDE SEQUENCE [LARGE SCALE GENOMIC DNA]</scope>
    <source>
        <strain evidence="3">DSM 123</strain>
    </source>
</reference>
<evidence type="ECO:0000313" key="2">
    <source>
        <dbReference type="EMBL" id="SEO98831.1"/>
    </source>
</evidence>
<feature type="region of interest" description="Disordered" evidence="1">
    <location>
        <begin position="1"/>
        <end position="20"/>
    </location>
</feature>